<keyword evidence="3" id="KW-1185">Reference proteome</keyword>
<evidence type="ECO:0000313" key="2">
    <source>
        <dbReference type="EMBL" id="PMD37547.1"/>
    </source>
</evidence>
<sequence length="437" mass="49846">MISQCQHHAFCDCIPPPNPKGRQRTLAIINGLLSLGPPSEPPPRSLRRTPAGKAVRNIANIPTWSTTDPSLTTFLRFPPEVRLQIYGYLLISDQTVQRDICPVKMCLVERTSQSRLRIFPTILECCRKINEEGSAILYGKNMFAVENYTRHYNNTVATWSPARTNLLFITRLSLTYHHGSECTHDRKLLAVMDEFPALREVRIRLKNVLVEEWKTFLRDTCKGLQRMKRYTLEIHVYDTAGQVICRQWAGVSITDEEMCLKTYQGPFWKQQDIWENRGVRWEFVQEADSFARQHGVLGTLEVFVGISLTGCSYHVELQFQIVHAKCIMASASFPSELGVWGNAECQLSRARQSHSTQTYAAQGGDLSRDMQASSLHAEILFGHYETTFRLDDGKKKQLDPNRSDIRLSLRERPRDLGTMGGMGPFDARDVPDPRPKS</sequence>
<evidence type="ECO:0008006" key="4">
    <source>
        <dbReference type="Google" id="ProtNLM"/>
    </source>
</evidence>
<feature type="compositionally biased region" description="Basic and acidic residues" evidence="1">
    <location>
        <begin position="393"/>
        <end position="415"/>
    </location>
</feature>
<gene>
    <name evidence="2" type="ORF">L207DRAFT_531828</name>
</gene>
<evidence type="ECO:0000313" key="3">
    <source>
        <dbReference type="Proteomes" id="UP000235786"/>
    </source>
</evidence>
<protein>
    <recommendedName>
        <fullName evidence="4">F-box domain-containing protein</fullName>
    </recommendedName>
</protein>
<dbReference type="Proteomes" id="UP000235786">
    <property type="component" value="Unassembled WGS sequence"/>
</dbReference>
<feature type="region of interest" description="Disordered" evidence="1">
    <location>
        <begin position="393"/>
        <end position="437"/>
    </location>
</feature>
<dbReference type="PANTHER" id="PTHR42085:SF4">
    <property type="entry name" value="F-BOX DOMAIN-CONTAINING PROTEIN"/>
    <property type="match status" value="1"/>
</dbReference>
<accession>A0A2J6RGB6</accession>
<feature type="compositionally biased region" description="Basic and acidic residues" evidence="1">
    <location>
        <begin position="426"/>
        <end position="437"/>
    </location>
</feature>
<evidence type="ECO:0000256" key="1">
    <source>
        <dbReference type="SAM" id="MobiDB-lite"/>
    </source>
</evidence>
<dbReference type="AlphaFoldDB" id="A0A2J6RGB6"/>
<dbReference type="EMBL" id="KZ613949">
    <property type="protein sequence ID" value="PMD37547.1"/>
    <property type="molecule type" value="Genomic_DNA"/>
</dbReference>
<dbReference type="PANTHER" id="PTHR42085">
    <property type="entry name" value="F-BOX DOMAIN-CONTAINING PROTEIN"/>
    <property type="match status" value="1"/>
</dbReference>
<name>A0A2J6RGB6_HYAVF</name>
<organism evidence="2 3">
    <name type="scientific">Hyaloscypha variabilis (strain UAMH 11265 / GT02V1 / F)</name>
    <name type="common">Meliniomyces variabilis</name>
    <dbReference type="NCBI Taxonomy" id="1149755"/>
    <lineage>
        <taxon>Eukaryota</taxon>
        <taxon>Fungi</taxon>
        <taxon>Dikarya</taxon>
        <taxon>Ascomycota</taxon>
        <taxon>Pezizomycotina</taxon>
        <taxon>Leotiomycetes</taxon>
        <taxon>Helotiales</taxon>
        <taxon>Hyaloscyphaceae</taxon>
        <taxon>Hyaloscypha</taxon>
        <taxon>Hyaloscypha variabilis</taxon>
    </lineage>
</organism>
<dbReference type="OrthoDB" id="2951834at2759"/>
<reference evidence="2 3" key="1">
    <citation type="submission" date="2016-04" db="EMBL/GenBank/DDBJ databases">
        <title>A degradative enzymes factory behind the ericoid mycorrhizal symbiosis.</title>
        <authorList>
            <consortium name="DOE Joint Genome Institute"/>
            <person name="Martino E."/>
            <person name="Morin E."/>
            <person name="Grelet G."/>
            <person name="Kuo A."/>
            <person name="Kohler A."/>
            <person name="Daghino S."/>
            <person name="Barry K."/>
            <person name="Choi C."/>
            <person name="Cichocki N."/>
            <person name="Clum A."/>
            <person name="Copeland A."/>
            <person name="Hainaut M."/>
            <person name="Haridas S."/>
            <person name="Labutti K."/>
            <person name="Lindquist E."/>
            <person name="Lipzen A."/>
            <person name="Khouja H.-R."/>
            <person name="Murat C."/>
            <person name="Ohm R."/>
            <person name="Olson A."/>
            <person name="Spatafora J."/>
            <person name="Veneault-Fourrey C."/>
            <person name="Henrissat B."/>
            <person name="Grigoriev I."/>
            <person name="Martin F."/>
            <person name="Perotto S."/>
        </authorList>
    </citation>
    <scope>NUCLEOTIDE SEQUENCE [LARGE SCALE GENOMIC DNA]</scope>
    <source>
        <strain evidence="2 3">F</strain>
    </source>
</reference>
<proteinExistence type="predicted"/>
<dbReference type="InterPro" id="IPR038883">
    <property type="entry name" value="AN11006-like"/>
</dbReference>